<name>A0ABQ9H001_9NEOP</name>
<dbReference type="SUPFAM" id="SSF90257">
    <property type="entry name" value="Myosin rod fragments"/>
    <property type="match status" value="1"/>
</dbReference>
<feature type="compositionally biased region" description="Basic and acidic residues" evidence="3">
    <location>
        <begin position="153"/>
        <end position="170"/>
    </location>
</feature>
<dbReference type="EMBL" id="JARBHB010000008">
    <property type="protein sequence ID" value="KAJ8877536.1"/>
    <property type="molecule type" value="Genomic_DNA"/>
</dbReference>
<evidence type="ECO:0000256" key="3">
    <source>
        <dbReference type="SAM" id="MobiDB-lite"/>
    </source>
</evidence>
<gene>
    <name evidence="4" type="ORF">PR048_021991</name>
</gene>
<sequence>MEVAKAERWKGEMVDVMSRKEMEMMHRIERMEEKVRNEIGKSRVEMRVDKLEELEDVKGNAVKMKKKKGWWCRPTAMWSHLNSDVRNERNKAREEAKLLRSKLEASLKETNCFKREKMELEAQNDQLKKEMEKIHMLLLKHAGQWDQHFLEALEKDDPDRDEINKRKSPEEDSGVGSTVTQDNSSSLRATTQLAVNSVSADLYGLREVSLLDADLSVHSRDPSIEEYVLQGAVPKHAVELYDGMKDNSVDRDGGEDAAIVNSDILMLYDEVTQSLSKSCLLQDTPASMSGLLTLEKKFYLQPDVDLPSPDQEQLLQKLSMLQLRLDEASKTLQAERDEKTSLHRGLQRLQGELQETRERCEGLRAAKQEVVRELLHLQDQHQDQVRLIQLDLQDEASSREGMDRRLADLRSELERLQAENAAEWGKRERLETEKLALERDNKKLRAEVRDLQERLERKGRPLSTSDADLRQLQQELLDKNKELSDLRHSHAKLKKVLQDKSTELAHAVRRAEQYEAEVKRLRGRVEELKKELAVAEDEVDSASNNIRCTVWVAVDWVCFATYVHPVKGTRNLTLGLVKVCQIRGLLLHSGGMMSTVVSSVTLRNKYTVARLCVHATTEKHQQSYAEGSETSQMTY</sequence>
<feature type="coiled-coil region" evidence="2">
    <location>
        <begin position="311"/>
        <end position="545"/>
    </location>
</feature>
<organism evidence="4 5">
    <name type="scientific">Dryococelus australis</name>
    <dbReference type="NCBI Taxonomy" id="614101"/>
    <lineage>
        <taxon>Eukaryota</taxon>
        <taxon>Metazoa</taxon>
        <taxon>Ecdysozoa</taxon>
        <taxon>Arthropoda</taxon>
        <taxon>Hexapoda</taxon>
        <taxon>Insecta</taxon>
        <taxon>Pterygota</taxon>
        <taxon>Neoptera</taxon>
        <taxon>Polyneoptera</taxon>
        <taxon>Phasmatodea</taxon>
        <taxon>Verophasmatodea</taxon>
        <taxon>Anareolatae</taxon>
        <taxon>Phasmatidae</taxon>
        <taxon>Eurycanthinae</taxon>
        <taxon>Dryococelus</taxon>
    </lineage>
</organism>
<accession>A0ABQ9H001</accession>
<dbReference type="PANTHER" id="PTHR46292:SF1">
    <property type="entry name" value="COILED-COIL DOMAIN-CONTAINING PROTEIN 102A"/>
    <property type="match status" value="1"/>
</dbReference>
<dbReference type="Gene3D" id="1.10.287.1490">
    <property type="match status" value="1"/>
</dbReference>
<keyword evidence="5" id="KW-1185">Reference proteome</keyword>
<evidence type="ECO:0000256" key="1">
    <source>
        <dbReference type="ARBA" id="ARBA00023054"/>
    </source>
</evidence>
<comment type="caution">
    <text evidence="4">The sequence shown here is derived from an EMBL/GenBank/DDBJ whole genome shotgun (WGS) entry which is preliminary data.</text>
</comment>
<feature type="coiled-coil region" evidence="2">
    <location>
        <begin position="82"/>
        <end position="137"/>
    </location>
</feature>
<feature type="region of interest" description="Disordered" evidence="3">
    <location>
        <begin position="153"/>
        <end position="187"/>
    </location>
</feature>
<protein>
    <submittedName>
        <fullName evidence="4">Uncharacterized protein</fullName>
    </submittedName>
</protein>
<evidence type="ECO:0000313" key="5">
    <source>
        <dbReference type="Proteomes" id="UP001159363"/>
    </source>
</evidence>
<evidence type="ECO:0000256" key="2">
    <source>
        <dbReference type="SAM" id="Coils"/>
    </source>
</evidence>
<reference evidence="4 5" key="1">
    <citation type="submission" date="2023-02" db="EMBL/GenBank/DDBJ databases">
        <title>LHISI_Scaffold_Assembly.</title>
        <authorList>
            <person name="Stuart O.P."/>
            <person name="Cleave R."/>
            <person name="Magrath M.J.L."/>
            <person name="Mikheyev A.S."/>
        </authorList>
    </citation>
    <scope>NUCLEOTIDE SEQUENCE [LARGE SCALE GENOMIC DNA]</scope>
    <source>
        <strain evidence="4">Daus_M_001</strain>
        <tissue evidence="4">Leg muscle</tissue>
    </source>
</reference>
<feature type="compositionally biased region" description="Polar residues" evidence="3">
    <location>
        <begin position="175"/>
        <end position="187"/>
    </location>
</feature>
<evidence type="ECO:0000313" key="4">
    <source>
        <dbReference type="EMBL" id="KAJ8877536.1"/>
    </source>
</evidence>
<dbReference type="Proteomes" id="UP001159363">
    <property type="component" value="Chromosome 7"/>
</dbReference>
<proteinExistence type="predicted"/>
<keyword evidence="1 2" id="KW-0175">Coiled coil</keyword>
<dbReference type="PANTHER" id="PTHR46292">
    <property type="entry name" value="COILED-COIL DOMAIN-CONTAINING PROTEIN 102A"/>
    <property type="match status" value="1"/>
</dbReference>